<dbReference type="SUPFAM" id="SSF82153">
    <property type="entry name" value="FAS1 domain"/>
    <property type="match status" value="2"/>
</dbReference>
<dbReference type="InterPro" id="IPR000782">
    <property type="entry name" value="FAS1_domain"/>
</dbReference>
<keyword evidence="2" id="KW-0732">Signal</keyword>
<organism evidence="4 5">
    <name type="scientific">Lepidopterella palustris CBS 459.81</name>
    <dbReference type="NCBI Taxonomy" id="1314670"/>
    <lineage>
        <taxon>Eukaryota</taxon>
        <taxon>Fungi</taxon>
        <taxon>Dikarya</taxon>
        <taxon>Ascomycota</taxon>
        <taxon>Pezizomycotina</taxon>
        <taxon>Dothideomycetes</taxon>
        <taxon>Pleosporomycetidae</taxon>
        <taxon>Mytilinidiales</taxon>
        <taxon>Argynnaceae</taxon>
        <taxon>Lepidopterella</taxon>
    </lineage>
</organism>
<dbReference type="PANTHER" id="PTHR10900">
    <property type="entry name" value="PERIOSTIN-RELATED"/>
    <property type="match status" value="1"/>
</dbReference>
<proteinExistence type="predicted"/>
<feature type="domain" description="FAS1" evidence="3">
    <location>
        <begin position="145"/>
        <end position="282"/>
    </location>
</feature>
<reference evidence="4 5" key="1">
    <citation type="journal article" date="2016" name="Nat. Commun.">
        <title>Ectomycorrhizal ecology is imprinted in the genome of the dominant symbiotic fungus Cenococcum geophilum.</title>
        <authorList>
            <consortium name="DOE Joint Genome Institute"/>
            <person name="Peter M."/>
            <person name="Kohler A."/>
            <person name="Ohm R.A."/>
            <person name="Kuo A."/>
            <person name="Krutzmann J."/>
            <person name="Morin E."/>
            <person name="Arend M."/>
            <person name="Barry K.W."/>
            <person name="Binder M."/>
            <person name="Choi C."/>
            <person name="Clum A."/>
            <person name="Copeland A."/>
            <person name="Grisel N."/>
            <person name="Haridas S."/>
            <person name="Kipfer T."/>
            <person name="LaButti K."/>
            <person name="Lindquist E."/>
            <person name="Lipzen A."/>
            <person name="Maire R."/>
            <person name="Meier B."/>
            <person name="Mihaltcheva S."/>
            <person name="Molinier V."/>
            <person name="Murat C."/>
            <person name="Poggeler S."/>
            <person name="Quandt C.A."/>
            <person name="Sperisen C."/>
            <person name="Tritt A."/>
            <person name="Tisserant E."/>
            <person name="Crous P.W."/>
            <person name="Henrissat B."/>
            <person name="Nehls U."/>
            <person name="Egli S."/>
            <person name="Spatafora J.W."/>
            <person name="Grigoriev I.V."/>
            <person name="Martin F.M."/>
        </authorList>
    </citation>
    <scope>NUCLEOTIDE SEQUENCE [LARGE SCALE GENOMIC DNA]</scope>
    <source>
        <strain evidence="4 5">CBS 459.81</strain>
    </source>
</reference>
<dbReference type="Proteomes" id="UP000250266">
    <property type="component" value="Unassembled WGS sequence"/>
</dbReference>
<dbReference type="InterPro" id="IPR036378">
    <property type="entry name" value="FAS1_dom_sf"/>
</dbReference>
<evidence type="ECO:0000313" key="5">
    <source>
        <dbReference type="Proteomes" id="UP000250266"/>
    </source>
</evidence>
<feature type="chain" id="PRO_5034461894" evidence="2">
    <location>
        <begin position="16"/>
        <end position="485"/>
    </location>
</feature>
<feature type="region of interest" description="Disordered" evidence="1">
    <location>
        <begin position="109"/>
        <end position="143"/>
    </location>
</feature>
<dbReference type="OrthoDB" id="7700931at2759"/>
<dbReference type="SMART" id="SM00554">
    <property type="entry name" value="FAS1"/>
    <property type="match status" value="2"/>
</dbReference>
<evidence type="ECO:0000256" key="1">
    <source>
        <dbReference type="SAM" id="MobiDB-lite"/>
    </source>
</evidence>
<evidence type="ECO:0000313" key="4">
    <source>
        <dbReference type="EMBL" id="OCK74739.1"/>
    </source>
</evidence>
<accession>A0A8E2DZX6</accession>
<dbReference type="AlphaFoldDB" id="A0A8E2DZX6"/>
<feature type="domain" description="FAS1" evidence="3">
    <location>
        <begin position="286"/>
        <end position="444"/>
    </location>
</feature>
<evidence type="ECO:0000259" key="3">
    <source>
        <dbReference type="PROSITE" id="PS50213"/>
    </source>
</evidence>
<name>A0A8E2DZX6_9PEZI</name>
<dbReference type="EMBL" id="KV745424">
    <property type="protein sequence ID" value="OCK74739.1"/>
    <property type="molecule type" value="Genomic_DNA"/>
</dbReference>
<sequence length="485" mass="54160">MKLLHLLPLAALAASFVIVDEKVMQEIEIESHNTNDPIAKLGRPCHDKLIEWKGDAANVIEKSKNYLDDALARAADAGNTLNEEIHAVAYDVNAWLEGSLYSEGLYDSFEEDEEEPHHPPHRGPPHHKPPHHGKPHHPPHHHKPNITVYELIAKSKYTTKLAKLINDDEELVKTLNGTKANYTVFAPTDKAFEKIPKHGKEPSKEFIKDLLLYHVSPDFYPAGRILHSYTIPTLYEPSDLGHAQRLTVRAGLRGLTVNFYAKIVAANILGTNGVIHGIDSIIIPPPKVVSLIDLFPTEFSTLTLGLTKTGLFDKMNSTDYPHEGGTFFAPSNFAFKKLGPKINAFLFSKFGTPYLKALLQYHIVVNQTLYSDAFFDAAEGKSVMNKPGGYYHFDLPTALKDRSLAVDVSRFGPFIEIKINRFSRVTVHDGVAKDGVIQVVGNVLIPPKKAPGSNELVYWEGEEMSEEEFKERLEPLVEKGENLEL</sequence>
<feature type="signal peptide" evidence="2">
    <location>
        <begin position="1"/>
        <end position="15"/>
    </location>
</feature>
<feature type="compositionally biased region" description="Basic residues" evidence="1">
    <location>
        <begin position="119"/>
        <end position="143"/>
    </location>
</feature>
<dbReference type="Gene3D" id="2.30.180.10">
    <property type="entry name" value="FAS1 domain"/>
    <property type="match status" value="2"/>
</dbReference>
<keyword evidence="5" id="KW-1185">Reference proteome</keyword>
<dbReference type="InterPro" id="IPR050904">
    <property type="entry name" value="Adhesion/Biosynth-related"/>
</dbReference>
<protein>
    <submittedName>
        <fullName evidence="4">FAS1 domain-containing protein</fullName>
    </submittedName>
</protein>
<dbReference type="PANTHER" id="PTHR10900:SF125">
    <property type="entry name" value="FAS1 DOMAIN-CONTAINING PROTEIN YLR001C"/>
    <property type="match status" value="1"/>
</dbReference>
<dbReference type="PROSITE" id="PS50213">
    <property type="entry name" value="FAS1"/>
    <property type="match status" value="2"/>
</dbReference>
<gene>
    <name evidence="4" type="ORF">K432DRAFT_310121</name>
</gene>
<evidence type="ECO:0000256" key="2">
    <source>
        <dbReference type="SAM" id="SignalP"/>
    </source>
</evidence>
<dbReference type="Pfam" id="PF02469">
    <property type="entry name" value="Fasciclin"/>
    <property type="match status" value="2"/>
</dbReference>